<name>A0A9R1VCY4_LACSA</name>
<dbReference type="PANTHER" id="PTHR47868">
    <property type="entry name" value="OS05G0457700 PROTEIN"/>
    <property type="match status" value="1"/>
</dbReference>
<dbReference type="AlphaFoldDB" id="A0A9R1VCY4"/>
<dbReference type="InterPro" id="IPR011990">
    <property type="entry name" value="TPR-like_helical_dom_sf"/>
</dbReference>
<evidence type="ECO:0000313" key="2">
    <source>
        <dbReference type="Proteomes" id="UP000235145"/>
    </source>
</evidence>
<evidence type="ECO:0000313" key="1">
    <source>
        <dbReference type="EMBL" id="KAJ0204076.1"/>
    </source>
</evidence>
<sequence>MFNLATKLSRLARGRYHSPTVVRLFSTKLHHHFKPNPVALQIIDYAFSLSRSQKSDESYGQGLLVLEQCESNQHDGNSKGLVLLAMSTLLSERGNFLEAIEKLNTIKDLKVSSFPLRVATMEALAGLHLELGEDDTSSVIADVCLNDLDANKPELDDGFGSLNARARALKGLTELVQGNTDSSQSCFTGAEDNLGIGNDALSYAEFLHTTRDFETAKKLYENVIKGIPENKDYSDPYNLAAGNMVWEDILLAATCGLGQLESHMGNFGDAEEILTRALTMTEERFGSHHPKIGIILTCIALMFRHKATMEHSSSLMVQEGLYRRALELLKAPQLETEGSVKKETVEQSKVYRKDIIALARGGYAETLCVQQNRKAVGEKMKRWAEGAWNNRRLSLSEALDLSKISIIDARISRAL</sequence>
<protein>
    <recommendedName>
        <fullName evidence="3">MalT-like TPR region domain-containing protein</fullName>
    </recommendedName>
</protein>
<evidence type="ECO:0008006" key="3">
    <source>
        <dbReference type="Google" id="ProtNLM"/>
    </source>
</evidence>
<accession>A0A9R1VCY4</accession>
<dbReference type="Gene3D" id="1.25.40.10">
    <property type="entry name" value="Tetratricopeptide repeat domain"/>
    <property type="match status" value="1"/>
</dbReference>
<gene>
    <name evidence="1" type="ORF">LSAT_V11C500285390</name>
</gene>
<dbReference type="PANTHER" id="PTHR47868:SF2">
    <property type="entry name" value="OS05G0457700 PROTEIN"/>
    <property type="match status" value="1"/>
</dbReference>
<dbReference type="EMBL" id="NBSK02000005">
    <property type="protein sequence ID" value="KAJ0204076.1"/>
    <property type="molecule type" value="Genomic_DNA"/>
</dbReference>
<dbReference type="SUPFAM" id="SSF48452">
    <property type="entry name" value="TPR-like"/>
    <property type="match status" value="1"/>
</dbReference>
<organism evidence="1 2">
    <name type="scientific">Lactuca sativa</name>
    <name type="common">Garden lettuce</name>
    <dbReference type="NCBI Taxonomy" id="4236"/>
    <lineage>
        <taxon>Eukaryota</taxon>
        <taxon>Viridiplantae</taxon>
        <taxon>Streptophyta</taxon>
        <taxon>Embryophyta</taxon>
        <taxon>Tracheophyta</taxon>
        <taxon>Spermatophyta</taxon>
        <taxon>Magnoliopsida</taxon>
        <taxon>eudicotyledons</taxon>
        <taxon>Gunneridae</taxon>
        <taxon>Pentapetalae</taxon>
        <taxon>asterids</taxon>
        <taxon>campanulids</taxon>
        <taxon>Asterales</taxon>
        <taxon>Asteraceae</taxon>
        <taxon>Cichorioideae</taxon>
        <taxon>Cichorieae</taxon>
        <taxon>Lactucinae</taxon>
        <taxon>Lactuca</taxon>
    </lineage>
</organism>
<dbReference type="GO" id="GO:0005739">
    <property type="term" value="C:mitochondrion"/>
    <property type="evidence" value="ECO:0000318"/>
    <property type="project" value="GO_Central"/>
</dbReference>
<keyword evidence="2" id="KW-1185">Reference proteome</keyword>
<dbReference type="Proteomes" id="UP000235145">
    <property type="component" value="Unassembled WGS sequence"/>
</dbReference>
<comment type="caution">
    <text evidence="1">The sequence shown here is derived from an EMBL/GenBank/DDBJ whole genome shotgun (WGS) entry which is preliminary data.</text>
</comment>
<dbReference type="Pfam" id="PF13374">
    <property type="entry name" value="TPR_10"/>
    <property type="match status" value="1"/>
</dbReference>
<reference evidence="1 2" key="1">
    <citation type="journal article" date="2017" name="Nat. Commun.">
        <title>Genome assembly with in vitro proximity ligation data and whole-genome triplication in lettuce.</title>
        <authorList>
            <person name="Reyes-Chin-Wo S."/>
            <person name="Wang Z."/>
            <person name="Yang X."/>
            <person name="Kozik A."/>
            <person name="Arikit S."/>
            <person name="Song C."/>
            <person name="Xia L."/>
            <person name="Froenicke L."/>
            <person name="Lavelle D.O."/>
            <person name="Truco M.J."/>
            <person name="Xia R."/>
            <person name="Zhu S."/>
            <person name="Xu C."/>
            <person name="Xu H."/>
            <person name="Xu X."/>
            <person name="Cox K."/>
            <person name="Korf I."/>
            <person name="Meyers B.C."/>
            <person name="Michelmore R.W."/>
        </authorList>
    </citation>
    <scope>NUCLEOTIDE SEQUENCE [LARGE SCALE GENOMIC DNA]</scope>
    <source>
        <strain evidence="2">cv. Salinas</strain>
        <tissue evidence="1">Seedlings</tissue>
    </source>
</reference>
<proteinExistence type="predicted"/>